<dbReference type="InterPro" id="IPR035099">
    <property type="entry name" value="Anthrax_toxin_C-terminal"/>
</dbReference>
<dbReference type="EMBL" id="WFLN01000006">
    <property type="protein sequence ID" value="KAB8030755.1"/>
    <property type="molecule type" value="Genomic_DNA"/>
</dbReference>
<gene>
    <name evidence="2" type="ORF">GCL57_07215</name>
</gene>
<dbReference type="AlphaFoldDB" id="A0A833N1E4"/>
<evidence type="ECO:0000313" key="3">
    <source>
        <dbReference type="Proteomes" id="UP000442694"/>
    </source>
</evidence>
<sequence>MNLNNKSVFMPKFSQLSLSQFPQLSIECGILIRDISGILDIALNENVIIMFRSTGAYARPWLEQGYPSKNFHIKGKTSDWGLHAGLVPFEGKYSKVWFDEIGAKKGSEENNNAIKEKYATMSPLIMSEQDLIKQLKNLRARGNSITEKFLRADKFGNRYFICSVSKSSRNKCFYFKLECILNNSLMKKYRVFISESIDKNFEQLFVMAYLVSNNNKNYITGDYDLFNICPLFSDYSLKDIPMEKRLNCIGTSNLSSPSFFRYRNNNEMHQKINQPNFPLNEHPHQGNITPRIQTIIEKLSKRLTKGNALPNTRIHHNTEAYNPFADILENCFPISYFLPKNIANLKSTRINDKVKYGYGWYGSVNNKNELIEFINFVFEKGYFFPINKKWNLESYFIRKYASNFIRKSSIFL</sequence>
<dbReference type="SUPFAM" id="SSF81298">
    <property type="entry name" value="Adenylylcyclase toxin (the edema factor)"/>
    <property type="match status" value="1"/>
</dbReference>
<dbReference type="Pfam" id="PF03497">
    <property type="entry name" value="Anthrax_toxA"/>
    <property type="match status" value="1"/>
</dbReference>
<feature type="domain" description="Anthrax toxin edema factor central" evidence="1">
    <location>
        <begin position="27"/>
        <end position="177"/>
    </location>
</feature>
<dbReference type="Proteomes" id="UP000442694">
    <property type="component" value="Unassembled WGS sequence"/>
</dbReference>
<protein>
    <recommendedName>
        <fullName evidence="1">Anthrax toxin edema factor central domain-containing protein</fullName>
    </recommendedName>
</protein>
<dbReference type="GO" id="GO:0008294">
    <property type="term" value="F:calcium- and calmodulin-responsive adenylate cyclase activity"/>
    <property type="evidence" value="ECO:0007669"/>
    <property type="project" value="InterPro"/>
</dbReference>
<name>A0A833N1E4_9BACT</name>
<organism evidence="2 3">
    <name type="scientific">Fluviispira multicolorata</name>
    <dbReference type="NCBI Taxonomy" id="2654512"/>
    <lineage>
        <taxon>Bacteria</taxon>
        <taxon>Pseudomonadati</taxon>
        <taxon>Bdellovibrionota</taxon>
        <taxon>Oligoflexia</taxon>
        <taxon>Silvanigrellales</taxon>
        <taxon>Silvanigrellaceae</taxon>
        <taxon>Fluviispira</taxon>
    </lineage>
</organism>
<proteinExistence type="predicted"/>
<evidence type="ECO:0000259" key="1">
    <source>
        <dbReference type="Pfam" id="PF03497"/>
    </source>
</evidence>
<dbReference type="InterPro" id="IPR037017">
    <property type="entry name" value="Anthrax_toxin_edema_cen_sf"/>
</dbReference>
<dbReference type="InterPro" id="IPR005165">
    <property type="entry name" value="Anthrax_toxin_edema_cen"/>
</dbReference>
<evidence type="ECO:0000313" key="2">
    <source>
        <dbReference type="EMBL" id="KAB8030755.1"/>
    </source>
</evidence>
<keyword evidence="3" id="KW-1185">Reference proteome</keyword>
<comment type="caution">
    <text evidence="2">The sequence shown here is derived from an EMBL/GenBank/DDBJ whole genome shotgun (WGS) entry which is preliminary data.</text>
</comment>
<reference evidence="2 3" key="1">
    <citation type="submission" date="2019-10" db="EMBL/GenBank/DDBJ databases">
        <title>New genus of Silvanigrellaceae.</title>
        <authorList>
            <person name="Pitt A."/>
            <person name="Hahn M.W."/>
        </authorList>
    </citation>
    <scope>NUCLEOTIDE SEQUENCE [LARGE SCALE GENOMIC DNA]</scope>
    <source>
        <strain evidence="2 3">33A1-SZDP</strain>
    </source>
</reference>
<dbReference type="Gene3D" id="3.30.70.1720">
    <property type="match status" value="1"/>
</dbReference>
<dbReference type="GO" id="GO:0005576">
    <property type="term" value="C:extracellular region"/>
    <property type="evidence" value="ECO:0007669"/>
    <property type="project" value="InterPro"/>
</dbReference>
<dbReference type="RefSeq" id="WP_152212682.1">
    <property type="nucleotide sequence ID" value="NZ_WFLN01000006.1"/>
</dbReference>
<dbReference type="Gene3D" id="3.90.1760.10">
    <property type="entry name" value="Anthrax toxin, edema factor, central domain"/>
    <property type="match status" value="1"/>
</dbReference>
<accession>A0A833N1E4</accession>